<dbReference type="Proteomes" id="UP000571857">
    <property type="component" value="Unassembled WGS sequence"/>
</dbReference>
<protein>
    <submittedName>
        <fullName evidence="1">Uncharacterized protein</fullName>
    </submittedName>
</protein>
<name>A0ABD4HNR3_ENTGA</name>
<proteinExistence type="predicted"/>
<dbReference type="EMBL" id="JABXJK010000048">
    <property type="protein sequence ID" value="MBA0972816.1"/>
    <property type="molecule type" value="Genomic_DNA"/>
</dbReference>
<dbReference type="RefSeq" id="WP_138372308.1">
    <property type="nucleotide sequence ID" value="NZ_CAJSZC010000008.1"/>
</dbReference>
<dbReference type="AlphaFoldDB" id="A0ABD4HNR3"/>
<evidence type="ECO:0000313" key="2">
    <source>
        <dbReference type="Proteomes" id="UP000571857"/>
    </source>
</evidence>
<reference evidence="1 2" key="1">
    <citation type="submission" date="2020-06" db="EMBL/GenBank/DDBJ databases">
        <title>Crossreactivity between MHC class I-restricted antigens from cancer cells and an enterococcal bacteriophage.</title>
        <authorList>
            <person name="Fluckiger A."/>
            <person name="Daillere R."/>
            <person name="Sassi M."/>
            <person name="Cattoir V."/>
            <person name="Kroemer G."/>
            <person name="Zitvogel L."/>
        </authorList>
    </citation>
    <scope>NUCLEOTIDE SEQUENCE [LARGE SCALE GENOMIC DNA]</scope>
    <source>
        <strain evidence="1 2">EG4</strain>
    </source>
</reference>
<sequence>MKTGTIEGKKYRLTNNFSFSGHKLSEGIWIRVVEIVFPIAYCIADEGQKEVTMEINIQRLAPILDFSSETSSFGNCDNCHCDIVYQPKRGLNLGYLCNECVDKLGYTDK</sequence>
<accession>A0ABD4HNR3</accession>
<organism evidence="1 2">
    <name type="scientific">Enterococcus gallinarum</name>
    <dbReference type="NCBI Taxonomy" id="1353"/>
    <lineage>
        <taxon>Bacteria</taxon>
        <taxon>Bacillati</taxon>
        <taxon>Bacillota</taxon>
        <taxon>Bacilli</taxon>
        <taxon>Lactobacillales</taxon>
        <taxon>Enterococcaceae</taxon>
        <taxon>Enterococcus</taxon>
    </lineage>
</organism>
<comment type="caution">
    <text evidence="1">The sequence shown here is derived from an EMBL/GenBank/DDBJ whole genome shotgun (WGS) entry which is preliminary data.</text>
</comment>
<evidence type="ECO:0000313" key="1">
    <source>
        <dbReference type="EMBL" id="MBA0972816.1"/>
    </source>
</evidence>
<gene>
    <name evidence="1" type="ORF">HWH42_09515</name>
</gene>